<dbReference type="GO" id="GO:0006402">
    <property type="term" value="P:mRNA catabolic process"/>
    <property type="evidence" value="ECO:0007669"/>
    <property type="project" value="TreeGrafter"/>
</dbReference>
<dbReference type="STRING" id="70667.A0A183T6B0"/>
<feature type="region of interest" description="Disordered" evidence="2">
    <location>
        <begin position="114"/>
        <end position="137"/>
    </location>
</feature>
<evidence type="ECO:0000313" key="3">
    <source>
        <dbReference type="EMBL" id="VDL98393.1"/>
    </source>
</evidence>
<gene>
    <name evidence="3" type="ORF">SSLN_LOCUS12008</name>
</gene>
<comment type="function">
    <text evidence="1">Component of the CCR4-NOT complex which is one of the major cellular mRNA deadenylases and is linked to various cellular processes including bulk mRNA degradation, miRNA-mediated repression, translational repression during translational initiation and general transcription regulation.</text>
</comment>
<dbReference type="GO" id="GO:0031047">
    <property type="term" value="P:regulatory ncRNA-mediated gene silencing"/>
    <property type="evidence" value="ECO:0007669"/>
    <property type="project" value="UniProtKB-UniRule"/>
</dbReference>
<keyword evidence="1" id="KW-0805">Transcription regulation</keyword>
<feature type="region of interest" description="Disordered" evidence="2">
    <location>
        <begin position="245"/>
        <end position="271"/>
    </location>
</feature>
<evidence type="ECO:0000313" key="5">
    <source>
        <dbReference type="WBParaSite" id="SSLN_0001245901-mRNA-1"/>
    </source>
</evidence>
<organism evidence="5">
    <name type="scientific">Schistocephalus solidus</name>
    <name type="common">Tapeworm</name>
    <dbReference type="NCBI Taxonomy" id="70667"/>
    <lineage>
        <taxon>Eukaryota</taxon>
        <taxon>Metazoa</taxon>
        <taxon>Spiralia</taxon>
        <taxon>Lophotrochozoa</taxon>
        <taxon>Platyhelminthes</taxon>
        <taxon>Cestoda</taxon>
        <taxon>Eucestoda</taxon>
        <taxon>Diphyllobothriidea</taxon>
        <taxon>Diphyllobothriidae</taxon>
        <taxon>Schistocephalus</taxon>
    </lineage>
</organism>
<sequence length="625" mass="67514">MSAPTLEFAALCLRNALLLLPRPPAQFSELDSTLDCNVDRQRAALIEWAENQTVSTLPSLVPLSGLALLQLISSVLLNTAYVALCLRNPVETIHAAEQVLHTGTPPSFCNMRNSDSVSEPATMAGPEGAKEKGASATSENTTCLPAVFGWIGLIAPPAHRYLAKMYLAEAYTCLDDLPNACGILLTEDLVGTGESLSLLSLHSIDSYRQLKRGRASLAPPFLLPQTHQQCGLKTNLDAFSERQKSSLDIKSEQERPVSTSTVSSTGQREVRHPDFPVTVEQVFTTTLRFFNVPPTLLPMEATRLQRPFYVPIHKTSGTTALGLSGERRGPCAIGVLLYNMAVCCAVRGDYSMSRHLLENAAPALLASDHSSWDPYSPLICHGSEEHRNLLYPNPLVPFHQSSSDLEGRLAPPPSPRTFLPAHFIRLWLYLDLSAGRLSAALNFVRSHLGHVAKAGGRLTDPTLYSLFSSFSRSRTISRNPNSMVLFEIDDGGGGGGLDGGGPAGFCESQPSSGTAYLSAPNSTTVEPVVLGRDGGLHERVQMLQRLAALQQQQQQKKKQQQMRQSHSFTLQIQESPAGGSTGTVNTASNPPQQPSSWQIGASGHWGVTTNNSSVLAPNDSEWPPL</sequence>
<dbReference type="PANTHER" id="PTHR12979:SF5">
    <property type="entry name" value="CCR4-NOT TRANSCRIPTION COMPLEX SUBUNIT 10"/>
    <property type="match status" value="1"/>
</dbReference>
<reference evidence="5" key="1">
    <citation type="submission" date="2016-06" db="UniProtKB">
        <authorList>
            <consortium name="WormBaseParasite"/>
        </authorList>
    </citation>
    <scope>IDENTIFICATION</scope>
</reference>
<feature type="compositionally biased region" description="Polar residues" evidence="2">
    <location>
        <begin position="582"/>
        <end position="599"/>
    </location>
</feature>
<dbReference type="WBParaSite" id="SSLN_0001245901-mRNA-1">
    <property type="protein sequence ID" value="SSLN_0001245901-mRNA-1"/>
    <property type="gene ID" value="SSLN_0001245901"/>
</dbReference>
<evidence type="ECO:0000256" key="2">
    <source>
        <dbReference type="SAM" id="MobiDB-lite"/>
    </source>
</evidence>
<keyword evidence="1" id="KW-0804">Transcription</keyword>
<keyword evidence="4" id="KW-1185">Reference proteome</keyword>
<dbReference type="GO" id="GO:0017148">
    <property type="term" value="P:negative regulation of translation"/>
    <property type="evidence" value="ECO:0007669"/>
    <property type="project" value="TreeGrafter"/>
</dbReference>
<keyword evidence="1" id="KW-0943">RNA-mediated gene silencing</keyword>
<feature type="region of interest" description="Disordered" evidence="2">
    <location>
        <begin position="551"/>
        <end position="625"/>
    </location>
</feature>
<dbReference type="GO" id="GO:0030014">
    <property type="term" value="C:CCR4-NOT complex"/>
    <property type="evidence" value="ECO:0007669"/>
    <property type="project" value="UniProtKB-UniRule"/>
</dbReference>
<keyword evidence="1" id="KW-0963">Cytoplasm</keyword>
<dbReference type="OrthoDB" id="25157at2759"/>
<keyword evidence="1" id="KW-0539">Nucleus</keyword>
<dbReference type="InterPro" id="IPR039740">
    <property type="entry name" value="CNOT10"/>
</dbReference>
<feature type="compositionally biased region" description="Basic and acidic residues" evidence="2">
    <location>
        <begin position="245"/>
        <end position="255"/>
    </location>
</feature>
<comment type="subcellular location">
    <subcellularLocation>
        <location evidence="1">Cytoplasm</location>
    </subcellularLocation>
    <subcellularLocation>
        <location evidence="1">Nucleus</location>
    </subcellularLocation>
</comment>
<feature type="compositionally biased region" description="Polar residues" evidence="2">
    <location>
        <begin position="256"/>
        <end position="267"/>
    </location>
</feature>
<reference evidence="3 4" key="2">
    <citation type="submission" date="2018-11" db="EMBL/GenBank/DDBJ databases">
        <authorList>
            <consortium name="Pathogen Informatics"/>
        </authorList>
    </citation>
    <scope>NUCLEOTIDE SEQUENCE [LARGE SCALE GENOMIC DNA]</scope>
    <source>
        <strain evidence="3 4">NST_G2</strain>
    </source>
</reference>
<evidence type="ECO:0000313" key="4">
    <source>
        <dbReference type="Proteomes" id="UP000275846"/>
    </source>
</evidence>
<dbReference type="GO" id="GO:0005737">
    <property type="term" value="C:cytoplasm"/>
    <property type="evidence" value="ECO:0007669"/>
    <property type="project" value="UniProtKB-SubCell"/>
</dbReference>
<protein>
    <recommendedName>
        <fullName evidence="1">CCR4-NOT transcription complex subunit 10</fullName>
    </recommendedName>
</protein>
<comment type="similarity">
    <text evidence="1">Belongs to the CNOT10 family.</text>
</comment>
<keyword evidence="1" id="KW-0810">Translation regulation</keyword>
<dbReference type="EMBL" id="UYSU01036951">
    <property type="protein sequence ID" value="VDL98393.1"/>
    <property type="molecule type" value="Genomic_DNA"/>
</dbReference>
<proteinExistence type="inferred from homology"/>
<feature type="compositionally biased region" description="Polar residues" evidence="2">
    <location>
        <begin position="565"/>
        <end position="574"/>
    </location>
</feature>
<evidence type="ECO:0000256" key="1">
    <source>
        <dbReference type="RuleBase" id="RU367083"/>
    </source>
</evidence>
<dbReference type="AlphaFoldDB" id="A0A183T6B0"/>
<name>A0A183T6B0_SCHSO</name>
<dbReference type="PANTHER" id="PTHR12979">
    <property type="entry name" value="CCR4-NOT TRANSCRIPTION COMPLEX SUBUNIT 10"/>
    <property type="match status" value="1"/>
</dbReference>
<dbReference type="Proteomes" id="UP000275846">
    <property type="component" value="Unassembled WGS sequence"/>
</dbReference>
<accession>A0A183T6B0</accession>
<dbReference type="GO" id="GO:0005634">
    <property type="term" value="C:nucleus"/>
    <property type="evidence" value="ECO:0007669"/>
    <property type="project" value="UniProtKB-SubCell"/>
</dbReference>